<evidence type="ECO:0000256" key="1">
    <source>
        <dbReference type="SAM" id="MobiDB-lite"/>
    </source>
</evidence>
<proteinExistence type="predicted"/>
<evidence type="ECO:0000313" key="3">
    <source>
        <dbReference type="Proteomes" id="UP001374535"/>
    </source>
</evidence>
<protein>
    <submittedName>
        <fullName evidence="2">Uncharacterized protein</fullName>
    </submittedName>
</protein>
<reference evidence="2 3" key="1">
    <citation type="journal article" date="2023" name="Life. Sci Alliance">
        <title>Evolutionary insights into 3D genome organization and epigenetic landscape of Vigna mungo.</title>
        <authorList>
            <person name="Junaid A."/>
            <person name="Singh B."/>
            <person name="Bhatia S."/>
        </authorList>
    </citation>
    <scope>NUCLEOTIDE SEQUENCE [LARGE SCALE GENOMIC DNA]</scope>
    <source>
        <strain evidence="2">Urdbean</strain>
    </source>
</reference>
<gene>
    <name evidence="2" type="ORF">V8G54_022520</name>
</gene>
<feature type="region of interest" description="Disordered" evidence="1">
    <location>
        <begin position="218"/>
        <end position="280"/>
    </location>
</feature>
<name>A0AAQ3RRC8_VIGMU</name>
<sequence length="323" mass="36868">MQRQLLLLRLGSFDRGEKNTRPGLYDAMTRVSCSSGGGSLCGGRDNRKTNVEKEASWRLRFWNGGSLCHAHDSLPRFAIERNIAKSGLSNHVCHTGTSAAPRARPGHRLAPLHFLCLIHQKTKANHACFLSNVVVREQRTDKVRFVKRSTGMGRQMCEACHVELNGLDRCWDRNGCANDCDHLLRMGDLLFLDKYHVRIEFSPTENLSYTPNLGVGAPFQVPPPSGQDLKNTGRLKQISTGRSRRRRSRRKGRRRRHPVANPNGDHEEHGGTTKHQKDDQKQRRAFGLNITTPYQHQKISLERRLHSMSYHLYMEHPQQDKCL</sequence>
<feature type="compositionally biased region" description="Basic residues" evidence="1">
    <location>
        <begin position="242"/>
        <end position="258"/>
    </location>
</feature>
<feature type="compositionally biased region" description="Basic and acidic residues" evidence="1">
    <location>
        <begin position="264"/>
        <end position="280"/>
    </location>
</feature>
<organism evidence="2 3">
    <name type="scientific">Vigna mungo</name>
    <name type="common">Black gram</name>
    <name type="synonym">Phaseolus mungo</name>
    <dbReference type="NCBI Taxonomy" id="3915"/>
    <lineage>
        <taxon>Eukaryota</taxon>
        <taxon>Viridiplantae</taxon>
        <taxon>Streptophyta</taxon>
        <taxon>Embryophyta</taxon>
        <taxon>Tracheophyta</taxon>
        <taxon>Spermatophyta</taxon>
        <taxon>Magnoliopsida</taxon>
        <taxon>eudicotyledons</taxon>
        <taxon>Gunneridae</taxon>
        <taxon>Pentapetalae</taxon>
        <taxon>rosids</taxon>
        <taxon>fabids</taxon>
        <taxon>Fabales</taxon>
        <taxon>Fabaceae</taxon>
        <taxon>Papilionoideae</taxon>
        <taxon>50 kb inversion clade</taxon>
        <taxon>NPAAA clade</taxon>
        <taxon>indigoferoid/millettioid clade</taxon>
        <taxon>Phaseoleae</taxon>
        <taxon>Vigna</taxon>
    </lineage>
</organism>
<dbReference type="AlphaFoldDB" id="A0AAQ3RRC8"/>
<accession>A0AAQ3RRC8</accession>
<evidence type="ECO:0000313" key="2">
    <source>
        <dbReference type="EMBL" id="WVZ01714.1"/>
    </source>
</evidence>
<dbReference type="EMBL" id="CP144694">
    <property type="protein sequence ID" value="WVZ01714.1"/>
    <property type="molecule type" value="Genomic_DNA"/>
</dbReference>
<keyword evidence="3" id="KW-1185">Reference proteome</keyword>
<dbReference type="Proteomes" id="UP001374535">
    <property type="component" value="Chromosome 7"/>
</dbReference>